<accession>A0A2A2M2N8</accession>
<dbReference type="EMBL" id="LIAE01006074">
    <property type="protein sequence ID" value="PAV92699.1"/>
    <property type="molecule type" value="Genomic_DNA"/>
</dbReference>
<sequence length="135" mass="15207">MIDGLPSNWRNDFVISKSENGQIALIFTDDLPDYLRPPNDWTIYYTDDAEEPKDTWEQIPSGGAPLTRVEVPNMEPGQYYYLVVDNPDKGIQTPTLIVMTPRAPSDIVFGTSLNDENIIDFKPAKASEPIKVSIF</sequence>
<proteinExistence type="predicted"/>
<reference evidence="1 2" key="1">
    <citation type="journal article" date="2017" name="Curr. Biol.">
        <title>Genome architecture and evolution of a unichromosomal asexual nematode.</title>
        <authorList>
            <person name="Fradin H."/>
            <person name="Zegar C."/>
            <person name="Gutwein M."/>
            <person name="Lucas J."/>
            <person name="Kovtun M."/>
            <person name="Corcoran D."/>
            <person name="Baugh L.R."/>
            <person name="Kiontke K."/>
            <person name="Gunsalus K."/>
            <person name="Fitch D.H."/>
            <person name="Piano F."/>
        </authorList>
    </citation>
    <scope>NUCLEOTIDE SEQUENCE [LARGE SCALE GENOMIC DNA]</scope>
    <source>
        <strain evidence="1">PF1309</strain>
    </source>
</reference>
<gene>
    <name evidence="1" type="ORF">WR25_27338</name>
</gene>
<dbReference type="OrthoDB" id="10253954at2759"/>
<name>A0A2A2M2N8_9BILA</name>
<protein>
    <recommendedName>
        <fullName evidence="3">Fibronectin type-III domain-containing protein</fullName>
    </recommendedName>
</protein>
<dbReference type="STRING" id="2018661.A0A2A2M2N8"/>
<organism evidence="1 2">
    <name type="scientific">Diploscapter pachys</name>
    <dbReference type="NCBI Taxonomy" id="2018661"/>
    <lineage>
        <taxon>Eukaryota</taxon>
        <taxon>Metazoa</taxon>
        <taxon>Ecdysozoa</taxon>
        <taxon>Nematoda</taxon>
        <taxon>Chromadorea</taxon>
        <taxon>Rhabditida</taxon>
        <taxon>Rhabditina</taxon>
        <taxon>Rhabditomorpha</taxon>
        <taxon>Rhabditoidea</taxon>
        <taxon>Rhabditidae</taxon>
        <taxon>Diploscapter</taxon>
    </lineage>
</organism>
<keyword evidence="2" id="KW-1185">Reference proteome</keyword>
<dbReference type="Proteomes" id="UP000218231">
    <property type="component" value="Unassembled WGS sequence"/>
</dbReference>
<evidence type="ECO:0008006" key="3">
    <source>
        <dbReference type="Google" id="ProtNLM"/>
    </source>
</evidence>
<dbReference type="AlphaFoldDB" id="A0A2A2M2N8"/>
<comment type="caution">
    <text evidence="1">The sequence shown here is derived from an EMBL/GenBank/DDBJ whole genome shotgun (WGS) entry which is preliminary data.</text>
</comment>
<evidence type="ECO:0000313" key="1">
    <source>
        <dbReference type="EMBL" id="PAV92699.1"/>
    </source>
</evidence>
<evidence type="ECO:0000313" key="2">
    <source>
        <dbReference type="Proteomes" id="UP000218231"/>
    </source>
</evidence>